<feature type="transmembrane region" description="Helical" evidence="1">
    <location>
        <begin position="254"/>
        <end position="273"/>
    </location>
</feature>
<feature type="transmembrane region" description="Helical" evidence="1">
    <location>
        <begin position="99"/>
        <end position="119"/>
    </location>
</feature>
<keyword evidence="3" id="KW-1185">Reference proteome</keyword>
<evidence type="ECO:0000313" key="2">
    <source>
        <dbReference type="EMBL" id="RGE61663.1"/>
    </source>
</evidence>
<evidence type="ECO:0000256" key="1">
    <source>
        <dbReference type="SAM" id="Phobius"/>
    </source>
</evidence>
<reference evidence="2" key="1">
    <citation type="submission" date="2018-08" db="EMBL/GenBank/DDBJ databases">
        <title>A genome reference for cultivated species of the human gut microbiota.</title>
        <authorList>
            <person name="Zou Y."/>
            <person name="Xue W."/>
            <person name="Luo G."/>
        </authorList>
    </citation>
    <scope>NUCLEOTIDE SEQUENCE [LARGE SCALE GENOMIC DNA]</scope>
    <source>
        <strain evidence="2">TF05-5AC</strain>
    </source>
</reference>
<feature type="transmembrane region" description="Helical" evidence="1">
    <location>
        <begin position="157"/>
        <end position="181"/>
    </location>
</feature>
<dbReference type="InterPro" id="IPR008875">
    <property type="entry name" value="TraX"/>
</dbReference>
<sequence length="276" mass="31996">MMEKRKQWKGFTDFQLKWLALVLMVFDHIHYFFEFTGKVPEWFSMLGRLSAPLFLFCLLEGFAHTRNRKKYFLRIYAIAVGMGALQYVFLSFVRRPDGFVPQNQMLATFSILLVILQGIEWCRQRQWLKGLCAVLLPLLWPVLGMGLIYQVPASTPVVLILHYTVLPMHTAIMDGGTYFILEGLLLYGLRKNRALQAAGFFAAALLLEGLAPFLLTPGAEFRMLFTQMYGWMSGFAAIPMYLYNGKRGRGNKKLFYWFYPAHVYVLYGISWVMQIF</sequence>
<dbReference type="Pfam" id="PF05857">
    <property type="entry name" value="TraX"/>
    <property type="match status" value="1"/>
</dbReference>
<comment type="caution">
    <text evidence="2">The sequence shown here is derived from an EMBL/GenBank/DDBJ whole genome shotgun (WGS) entry which is preliminary data.</text>
</comment>
<name>A0A3E3I6L1_9FIRM</name>
<keyword evidence="1" id="KW-0472">Membrane</keyword>
<dbReference type="GeneID" id="97986984"/>
<dbReference type="EMBL" id="QVLV01000005">
    <property type="protein sequence ID" value="RGE61663.1"/>
    <property type="molecule type" value="Genomic_DNA"/>
</dbReference>
<feature type="transmembrane region" description="Helical" evidence="1">
    <location>
        <begin position="193"/>
        <end position="215"/>
    </location>
</feature>
<protein>
    <recommendedName>
        <fullName evidence="4">TraX protein</fullName>
    </recommendedName>
</protein>
<dbReference type="AlphaFoldDB" id="A0A3E3I6L1"/>
<feature type="transmembrane region" description="Helical" evidence="1">
    <location>
        <begin position="221"/>
        <end position="242"/>
    </location>
</feature>
<keyword evidence="1" id="KW-1133">Transmembrane helix</keyword>
<evidence type="ECO:0000313" key="3">
    <source>
        <dbReference type="Proteomes" id="UP000260812"/>
    </source>
</evidence>
<dbReference type="RefSeq" id="WP_117544306.1">
    <property type="nucleotide sequence ID" value="NZ_QVLV01000005.1"/>
</dbReference>
<keyword evidence="1" id="KW-0812">Transmembrane</keyword>
<feature type="transmembrane region" description="Helical" evidence="1">
    <location>
        <begin position="75"/>
        <end position="93"/>
    </location>
</feature>
<organism evidence="2 3">
    <name type="scientific">Eisenbergiella massiliensis</name>
    <dbReference type="NCBI Taxonomy" id="1720294"/>
    <lineage>
        <taxon>Bacteria</taxon>
        <taxon>Bacillati</taxon>
        <taxon>Bacillota</taxon>
        <taxon>Clostridia</taxon>
        <taxon>Lachnospirales</taxon>
        <taxon>Lachnospiraceae</taxon>
        <taxon>Eisenbergiella</taxon>
    </lineage>
</organism>
<feature type="transmembrane region" description="Helical" evidence="1">
    <location>
        <begin position="131"/>
        <end position="151"/>
    </location>
</feature>
<accession>A0A3E3I6L1</accession>
<dbReference type="Proteomes" id="UP000260812">
    <property type="component" value="Unassembled WGS sequence"/>
</dbReference>
<proteinExistence type="predicted"/>
<gene>
    <name evidence="2" type="ORF">DXC51_08855</name>
</gene>
<evidence type="ECO:0008006" key="4">
    <source>
        <dbReference type="Google" id="ProtNLM"/>
    </source>
</evidence>